<dbReference type="EMBL" id="CAJVPJ010000812">
    <property type="protein sequence ID" value="CAG8558086.1"/>
    <property type="molecule type" value="Genomic_DNA"/>
</dbReference>
<reference evidence="1" key="1">
    <citation type="submission" date="2021-06" db="EMBL/GenBank/DDBJ databases">
        <authorList>
            <person name="Kallberg Y."/>
            <person name="Tangrot J."/>
            <person name="Rosling A."/>
        </authorList>
    </citation>
    <scope>NUCLEOTIDE SEQUENCE</scope>
    <source>
        <strain evidence="1">IA702</strain>
    </source>
</reference>
<proteinExistence type="predicted"/>
<dbReference type="Proteomes" id="UP000789572">
    <property type="component" value="Unassembled WGS sequence"/>
</dbReference>
<evidence type="ECO:0000313" key="2">
    <source>
        <dbReference type="Proteomes" id="UP000789572"/>
    </source>
</evidence>
<dbReference type="AlphaFoldDB" id="A0A9N9FUB9"/>
<name>A0A9N9FUB9_9GLOM</name>
<keyword evidence="2" id="KW-1185">Reference proteome</keyword>
<comment type="caution">
    <text evidence="1">The sequence shown here is derived from an EMBL/GenBank/DDBJ whole genome shotgun (WGS) entry which is preliminary data.</text>
</comment>
<organism evidence="1 2">
    <name type="scientific">Paraglomus occultum</name>
    <dbReference type="NCBI Taxonomy" id="144539"/>
    <lineage>
        <taxon>Eukaryota</taxon>
        <taxon>Fungi</taxon>
        <taxon>Fungi incertae sedis</taxon>
        <taxon>Mucoromycota</taxon>
        <taxon>Glomeromycotina</taxon>
        <taxon>Glomeromycetes</taxon>
        <taxon>Paraglomerales</taxon>
        <taxon>Paraglomeraceae</taxon>
        <taxon>Paraglomus</taxon>
    </lineage>
</organism>
<protein>
    <submittedName>
        <fullName evidence="1">2478_t:CDS:1</fullName>
    </submittedName>
</protein>
<sequence length="51" mass="6129">RHNINDLIMNLLVERQLGTSDYGRDSENPMEIQLNSNINYFFKTMIRNQRD</sequence>
<gene>
    <name evidence="1" type="ORF">POCULU_LOCUS5369</name>
</gene>
<accession>A0A9N9FUB9</accession>
<feature type="non-terminal residue" evidence="1">
    <location>
        <position position="51"/>
    </location>
</feature>
<evidence type="ECO:0000313" key="1">
    <source>
        <dbReference type="EMBL" id="CAG8558086.1"/>
    </source>
</evidence>